<dbReference type="InterPro" id="IPR012337">
    <property type="entry name" value="RNaseH-like_sf"/>
</dbReference>
<dbReference type="InterPro" id="IPR001584">
    <property type="entry name" value="Integrase_cat-core"/>
</dbReference>
<protein>
    <recommendedName>
        <fullName evidence="2">Integrase catalytic domain-containing protein</fullName>
    </recommendedName>
</protein>
<evidence type="ECO:0000259" key="2">
    <source>
        <dbReference type="PROSITE" id="PS50994"/>
    </source>
</evidence>
<feature type="region of interest" description="Disordered" evidence="1">
    <location>
        <begin position="124"/>
        <end position="144"/>
    </location>
</feature>
<comment type="caution">
    <text evidence="3">The sequence shown here is derived from an EMBL/GenBank/DDBJ whole genome shotgun (WGS) entry which is preliminary data.</text>
</comment>
<organism evidence="3">
    <name type="scientific">marine sediment metagenome</name>
    <dbReference type="NCBI Taxonomy" id="412755"/>
    <lineage>
        <taxon>unclassified sequences</taxon>
        <taxon>metagenomes</taxon>
        <taxon>ecological metagenomes</taxon>
    </lineage>
</organism>
<evidence type="ECO:0000313" key="3">
    <source>
        <dbReference type="EMBL" id="GAF76966.1"/>
    </source>
</evidence>
<dbReference type="SUPFAM" id="SSF53098">
    <property type="entry name" value="Ribonuclease H-like"/>
    <property type="match status" value="1"/>
</dbReference>
<sequence>MAAVALEGPNAGWINNALESAIEKYGTPRHIISDQGGVFIGDVFAELLGKYEILHRFGAIGKHGSIAVTERVNKTLKYEWLKRVALIKGIDHLTDLCKEFELWYNNWRPHMTLEGLRPDDVYYNNKPDKPGRNAKTVPRANSGL</sequence>
<gene>
    <name evidence="3" type="ORF">S01H1_05896</name>
</gene>
<accession>X0SPD6</accession>
<evidence type="ECO:0000256" key="1">
    <source>
        <dbReference type="SAM" id="MobiDB-lite"/>
    </source>
</evidence>
<dbReference type="GO" id="GO:0003676">
    <property type="term" value="F:nucleic acid binding"/>
    <property type="evidence" value="ECO:0007669"/>
    <property type="project" value="InterPro"/>
</dbReference>
<dbReference type="Gene3D" id="3.30.420.10">
    <property type="entry name" value="Ribonuclease H-like superfamily/Ribonuclease H"/>
    <property type="match status" value="1"/>
</dbReference>
<dbReference type="GO" id="GO:0015074">
    <property type="term" value="P:DNA integration"/>
    <property type="evidence" value="ECO:0007669"/>
    <property type="project" value="InterPro"/>
</dbReference>
<dbReference type="InterPro" id="IPR036397">
    <property type="entry name" value="RNaseH_sf"/>
</dbReference>
<dbReference type="PROSITE" id="PS50994">
    <property type="entry name" value="INTEGRASE"/>
    <property type="match status" value="1"/>
</dbReference>
<dbReference type="EMBL" id="BARS01003061">
    <property type="protein sequence ID" value="GAF76966.1"/>
    <property type="molecule type" value="Genomic_DNA"/>
</dbReference>
<reference evidence="3" key="1">
    <citation type="journal article" date="2014" name="Front. Microbiol.">
        <title>High frequency of phylogenetically diverse reductive dehalogenase-homologous genes in deep subseafloor sedimentary metagenomes.</title>
        <authorList>
            <person name="Kawai M."/>
            <person name="Futagami T."/>
            <person name="Toyoda A."/>
            <person name="Takaki Y."/>
            <person name="Nishi S."/>
            <person name="Hori S."/>
            <person name="Arai W."/>
            <person name="Tsubouchi T."/>
            <person name="Morono Y."/>
            <person name="Uchiyama I."/>
            <person name="Ito T."/>
            <person name="Fujiyama A."/>
            <person name="Inagaki F."/>
            <person name="Takami H."/>
        </authorList>
    </citation>
    <scope>NUCLEOTIDE SEQUENCE</scope>
    <source>
        <strain evidence="3">Expedition CK06-06</strain>
    </source>
</reference>
<dbReference type="AlphaFoldDB" id="X0SPD6"/>
<dbReference type="Pfam" id="PF13683">
    <property type="entry name" value="rve_3"/>
    <property type="match status" value="1"/>
</dbReference>
<name>X0SPD6_9ZZZZ</name>
<proteinExistence type="predicted"/>
<feature type="domain" description="Integrase catalytic" evidence="2">
    <location>
        <begin position="1"/>
        <end position="126"/>
    </location>
</feature>
<feature type="non-terminal residue" evidence="3">
    <location>
        <position position="144"/>
    </location>
</feature>